<feature type="transmembrane region" description="Helical" evidence="8">
    <location>
        <begin position="103"/>
        <end position="121"/>
    </location>
</feature>
<keyword evidence="4 7" id="KW-0812">Transmembrane</keyword>
<evidence type="ECO:0000256" key="4">
    <source>
        <dbReference type="ARBA" id="ARBA00022692"/>
    </source>
</evidence>
<dbReference type="CDD" id="cd00386">
    <property type="entry name" value="Heme_Cu_Oxidase_III_like"/>
    <property type="match status" value="1"/>
</dbReference>
<keyword evidence="11" id="KW-1185">Reference proteome</keyword>
<dbReference type="InterPro" id="IPR013833">
    <property type="entry name" value="Cyt_c_oxidase_su3_a-hlx"/>
</dbReference>
<feature type="transmembrane region" description="Helical" evidence="8">
    <location>
        <begin position="27"/>
        <end position="50"/>
    </location>
</feature>
<dbReference type="InterPro" id="IPR000298">
    <property type="entry name" value="Cyt_c_oxidase-like_su3"/>
</dbReference>
<accession>A0AAE9ZQB9</accession>
<dbReference type="SUPFAM" id="SSF81452">
    <property type="entry name" value="Cytochrome c oxidase subunit III-like"/>
    <property type="match status" value="2"/>
</dbReference>
<protein>
    <submittedName>
        <fullName evidence="10">Heme-copper oxidase subunit III</fullName>
    </submittedName>
</protein>
<keyword evidence="6 8" id="KW-0472">Membrane</keyword>
<evidence type="ECO:0000256" key="6">
    <source>
        <dbReference type="ARBA" id="ARBA00023136"/>
    </source>
</evidence>
<reference evidence="10" key="1">
    <citation type="submission" date="2023-03" db="EMBL/GenBank/DDBJ databases">
        <title>Lomoglobus Profundus gen. nov., sp. nov., a novel member of the phylum Verrucomicrobia, isolated from deep-marine sediment of South China Sea.</title>
        <authorList>
            <person name="Ahmad T."/>
            <person name="Ishaq S.E."/>
            <person name="Wang F."/>
        </authorList>
    </citation>
    <scope>NUCLEOTIDE SEQUENCE</scope>
    <source>
        <strain evidence="10">LMO-M01</strain>
    </source>
</reference>
<feature type="transmembrane region" description="Helical" evidence="8">
    <location>
        <begin position="259"/>
        <end position="278"/>
    </location>
</feature>
<feature type="transmembrane region" description="Helical" evidence="8">
    <location>
        <begin position="141"/>
        <end position="164"/>
    </location>
</feature>
<evidence type="ECO:0000256" key="3">
    <source>
        <dbReference type="ARBA" id="ARBA00022475"/>
    </source>
</evidence>
<dbReference type="GO" id="GO:0005886">
    <property type="term" value="C:plasma membrane"/>
    <property type="evidence" value="ECO:0007669"/>
    <property type="project" value="UniProtKB-SubCell"/>
</dbReference>
<dbReference type="InterPro" id="IPR024791">
    <property type="entry name" value="Cyt_c/ubiquinol_Oxase_su3"/>
</dbReference>
<dbReference type="EMBL" id="CP119075">
    <property type="protein sequence ID" value="WED63090.1"/>
    <property type="molecule type" value="Genomic_DNA"/>
</dbReference>
<evidence type="ECO:0000256" key="2">
    <source>
        <dbReference type="ARBA" id="ARBA00010581"/>
    </source>
</evidence>
<dbReference type="PANTHER" id="PTHR11403:SF2">
    <property type="entry name" value="CYTOCHROME BO(3) UBIQUINOL OXIDASE SUBUNIT 3"/>
    <property type="match status" value="1"/>
</dbReference>
<dbReference type="Pfam" id="PF00510">
    <property type="entry name" value="COX3"/>
    <property type="match status" value="1"/>
</dbReference>
<evidence type="ECO:0000259" key="9">
    <source>
        <dbReference type="PROSITE" id="PS50253"/>
    </source>
</evidence>
<dbReference type="PANTHER" id="PTHR11403">
    <property type="entry name" value="CYTOCHROME C OXIDASE SUBUNIT III"/>
    <property type="match status" value="1"/>
</dbReference>
<proteinExistence type="inferred from homology"/>
<dbReference type="KEGG" id="slom:PXH66_12180"/>
<evidence type="ECO:0000313" key="10">
    <source>
        <dbReference type="EMBL" id="WED63090.1"/>
    </source>
</evidence>
<gene>
    <name evidence="10" type="ORF">PXH66_12180</name>
</gene>
<dbReference type="GO" id="GO:0004129">
    <property type="term" value="F:cytochrome-c oxidase activity"/>
    <property type="evidence" value="ECO:0007669"/>
    <property type="project" value="InterPro"/>
</dbReference>
<keyword evidence="5 8" id="KW-1133">Transmembrane helix</keyword>
<feature type="domain" description="Heme-copper oxidase subunit III family profile" evidence="9">
    <location>
        <begin position="26"/>
        <end position="280"/>
    </location>
</feature>
<dbReference type="PROSITE" id="PS50253">
    <property type="entry name" value="COX3"/>
    <property type="match status" value="1"/>
</dbReference>
<dbReference type="GO" id="GO:0019646">
    <property type="term" value="P:aerobic electron transport chain"/>
    <property type="evidence" value="ECO:0007669"/>
    <property type="project" value="InterPro"/>
</dbReference>
<organism evidence="10 11">
    <name type="scientific">Synoicihabitans lomoniglobus</name>
    <dbReference type="NCBI Taxonomy" id="2909285"/>
    <lineage>
        <taxon>Bacteria</taxon>
        <taxon>Pseudomonadati</taxon>
        <taxon>Verrucomicrobiota</taxon>
        <taxon>Opitutia</taxon>
        <taxon>Opitutales</taxon>
        <taxon>Opitutaceae</taxon>
        <taxon>Synoicihabitans</taxon>
    </lineage>
</organism>
<feature type="transmembrane region" description="Helical" evidence="8">
    <location>
        <begin position="184"/>
        <end position="207"/>
    </location>
</feature>
<comment type="similarity">
    <text evidence="2 7">Belongs to the cytochrome c oxidase subunit 3 family.</text>
</comment>
<feature type="transmembrane region" description="Helical" evidence="8">
    <location>
        <begin position="219"/>
        <end position="238"/>
    </location>
</feature>
<evidence type="ECO:0000313" key="11">
    <source>
        <dbReference type="Proteomes" id="UP001218638"/>
    </source>
</evidence>
<comment type="subcellular location">
    <subcellularLocation>
        <location evidence="1 7">Cell membrane</location>
        <topology evidence="1 7">Multi-pass membrane protein</topology>
    </subcellularLocation>
</comment>
<dbReference type="Proteomes" id="UP001218638">
    <property type="component" value="Chromosome"/>
</dbReference>
<keyword evidence="3" id="KW-1003">Cell membrane</keyword>
<evidence type="ECO:0000256" key="7">
    <source>
        <dbReference type="RuleBase" id="RU003376"/>
    </source>
</evidence>
<dbReference type="InterPro" id="IPR035973">
    <property type="entry name" value="Cyt_c_oxidase_su3-like_sf"/>
</dbReference>
<feature type="transmembrane region" description="Helical" evidence="8">
    <location>
        <begin position="70"/>
        <end position="91"/>
    </location>
</feature>
<sequence>MSSHAAAGHIDHHHDATTTTGIPHKKLFMWAFLASDCMFFGSLIATHLIYRLHPPAGTPDPRDLFSIELTSGSTFILLMSSLLMALAVNSIQKGNVATTRKMLIGTIIFGLIFLGGQVYEFNHFVHVGGLTLNSSVFGSTFYTLTGTHGTHVAIGVLWLVLMYIRTFKPADESNGQGWILKGVFHFIAFTALTVLSMYTILALIHVLQEGHGWGYYFSHHYLSFGGSIILLGVLFAFARQSGPVDFGEAQAIDVESMGLYWHFVDIVWIVIFPVVYLLEYIVLA</sequence>
<dbReference type="Gene3D" id="1.20.120.80">
    <property type="entry name" value="Cytochrome c oxidase, subunit III, four-helix bundle"/>
    <property type="match status" value="1"/>
</dbReference>
<dbReference type="AlphaFoldDB" id="A0AAE9ZQB9"/>
<dbReference type="RefSeq" id="WP_330931766.1">
    <property type="nucleotide sequence ID" value="NZ_CP119075.1"/>
</dbReference>
<evidence type="ECO:0000256" key="5">
    <source>
        <dbReference type="ARBA" id="ARBA00022989"/>
    </source>
</evidence>
<evidence type="ECO:0000256" key="8">
    <source>
        <dbReference type="SAM" id="Phobius"/>
    </source>
</evidence>
<name>A0AAE9ZQB9_9BACT</name>
<evidence type="ECO:0000256" key="1">
    <source>
        <dbReference type="ARBA" id="ARBA00004651"/>
    </source>
</evidence>